<evidence type="ECO:0000256" key="5">
    <source>
        <dbReference type="ARBA" id="ARBA00023242"/>
    </source>
</evidence>
<dbReference type="InterPro" id="IPR007110">
    <property type="entry name" value="Ig-like_dom"/>
</dbReference>
<gene>
    <name evidence="13" type="ORF">E5288_WYG021881</name>
</gene>
<feature type="DNA-binding region" description="Homeobox" evidence="7">
    <location>
        <begin position="481"/>
        <end position="540"/>
    </location>
</feature>
<feature type="compositionally biased region" description="Low complexity" evidence="9">
    <location>
        <begin position="595"/>
        <end position="605"/>
    </location>
</feature>
<comment type="subcellular location">
    <subcellularLocation>
        <location evidence="7 8">Nucleus</location>
    </subcellularLocation>
</comment>
<evidence type="ECO:0000256" key="8">
    <source>
        <dbReference type="RuleBase" id="RU000682"/>
    </source>
</evidence>
<organism evidence="13 14">
    <name type="scientific">Bos mutus</name>
    <name type="common">wild yak</name>
    <dbReference type="NCBI Taxonomy" id="72004"/>
    <lineage>
        <taxon>Eukaryota</taxon>
        <taxon>Metazoa</taxon>
        <taxon>Chordata</taxon>
        <taxon>Craniata</taxon>
        <taxon>Vertebrata</taxon>
        <taxon>Euteleostomi</taxon>
        <taxon>Mammalia</taxon>
        <taxon>Eutheria</taxon>
        <taxon>Laurasiatheria</taxon>
        <taxon>Artiodactyla</taxon>
        <taxon>Ruminantia</taxon>
        <taxon>Pecora</taxon>
        <taxon>Bovidae</taxon>
        <taxon>Bovinae</taxon>
        <taxon>Bos</taxon>
    </lineage>
</organism>
<dbReference type="InterPro" id="IPR009057">
    <property type="entry name" value="Homeodomain-like_sf"/>
</dbReference>
<dbReference type="PANTHER" id="PTHR11738">
    <property type="entry name" value="MHC CLASS I NK CELL RECEPTOR"/>
    <property type="match status" value="1"/>
</dbReference>
<dbReference type="Pfam" id="PF13895">
    <property type="entry name" value="Ig_2"/>
    <property type="match status" value="2"/>
</dbReference>
<reference evidence="13" key="1">
    <citation type="submission" date="2019-10" db="EMBL/GenBank/DDBJ databases">
        <title>The sequence and de novo assembly of the wild yak genome.</title>
        <authorList>
            <person name="Liu Y."/>
        </authorList>
    </citation>
    <scope>NUCLEOTIDE SEQUENCE [LARGE SCALE GENOMIC DNA]</scope>
    <source>
        <strain evidence="13">WY2019</strain>
    </source>
</reference>
<dbReference type="PROSITE" id="PS00027">
    <property type="entry name" value="HOMEOBOX_1"/>
    <property type="match status" value="1"/>
</dbReference>
<dbReference type="InterPro" id="IPR017970">
    <property type="entry name" value="Homeobox_CS"/>
</dbReference>
<dbReference type="Pfam" id="PF00047">
    <property type="entry name" value="ig"/>
    <property type="match status" value="1"/>
</dbReference>
<dbReference type="PROSITE" id="PS50835">
    <property type="entry name" value="IG_LIKE"/>
    <property type="match status" value="2"/>
</dbReference>
<proteinExistence type="predicted"/>
<dbReference type="PANTHER" id="PTHR11738:SF88">
    <property type="entry name" value="IG-LIKE DOMAIN-CONTAINING PROTEIN"/>
    <property type="match status" value="1"/>
</dbReference>
<dbReference type="Pfam" id="PF00046">
    <property type="entry name" value="Homeodomain"/>
    <property type="match status" value="1"/>
</dbReference>
<protein>
    <submittedName>
        <fullName evidence="13">Uncharacterized protein</fullName>
    </submittedName>
</protein>
<dbReference type="SMART" id="SM00389">
    <property type="entry name" value="HOX"/>
    <property type="match status" value="1"/>
</dbReference>
<keyword evidence="5 7" id="KW-0539">Nucleus</keyword>
<evidence type="ECO:0000313" key="13">
    <source>
        <dbReference type="EMBL" id="MXQ99010.1"/>
    </source>
</evidence>
<feature type="signal peptide" evidence="10">
    <location>
        <begin position="1"/>
        <end position="21"/>
    </location>
</feature>
<evidence type="ECO:0000256" key="4">
    <source>
        <dbReference type="ARBA" id="ARBA00023157"/>
    </source>
</evidence>
<dbReference type="SUPFAM" id="SSF48726">
    <property type="entry name" value="Immunoglobulin"/>
    <property type="match status" value="4"/>
</dbReference>
<dbReference type="InterPro" id="IPR003599">
    <property type="entry name" value="Ig_sub"/>
</dbReference>
<dbReference type="AlphaFoldDB" id="A0A6B0SAG6"/>
<evidence type="ECO:0000256" key="9">
    <source>
        <dbReference type="SAM" id="MobiDB-lite"/>
    </source>
</evidence>
<evidence type="ECO:0000256" key="7">
    <source>
        <dbReference type="PROSITE-ProRule" id="PRU00108"/>
    </source>
</evidence>
<evidence type="ECO:0000256" key="1">
    <source>
        <dbReference type="ARBA" id="ARBA00022729"/>
    </source>
</evidence>
<name>A0A6B0SAG6_9CETA</name>
<feature type="region of interest" description="Disordered" evidence="9">
    <location>
        <begin position="671"/>
        <end position="701"/>
    </location>
</feature>
<comment type="caution">
    <text evidence="13">The sequence shown here is derived from an EMBL/GenBank/DDBJ whole genome shotgun (WGS) entry which is preliminary data.</text>
</comment>
<keyword evidence="6" id="KW-0393">Immunoglobulin domain</keyword>
<keyword evidence="2 7" id="KW-0238">DNA-binding</keyword>
<dbReference type="InterPro" id="IPR013151">
    <property type="entry name" value="Immunoglobulin_dom"/>
</dbReference>
<sequence length="701" mass="75335">MRGSATTLTFTALLCLGMCWGPWDQGQPEVLPKPSIWADPGTMVTHGSPVTIWCQGSLLADVYHLYKEGDSVYWEAKALQGSRNKAWFHFASSSSSDAGQYQCAYQSRNRSSERSDPLPLVVTGVYRAPSLSAQPSPVVAAGGRVSLICSSQYAAGSLHLLKEGGADPLRHKTSRSYGNQGREQAVFPVGPVTTSHGGTYRCYDAPSIQPYLWSRPSDPLHLQVTGLSWAPSLSSQPGLLVLAGDNLTLQCRSEAGFGSFALTKDEGLSPPLRLEGQQSPDFPLGRVSRAHGGQYRCYSGHNSYAWSAPSALLDILIAGMHRKPSLSARPGASVPQGENVTLQCRSEVRSDTFHLSKEGSLAAPQHLRLQDPAPPVQANFTLRAVTSAHSGTYRCYSSHSTAPHLLSLPSDPLELQVSGIIRRWPLVTSYTLRKSLDSPLLTVPPSTILVTSVFLGAQEAKKMSSYGRMLAKRKPGPAGRQRRQRTVFNKEQLRELEEHFVNNQYPSYWAREDLAARLNLEEYKVQVWFKNRRAKNARLKRLTQGPGQGSRSASTDGGVPDDPAPRTASIPAAAAAVSAPPEGPGFRSPSPPSPASMLSAPAPGGVPSQGQASCALAQGAQDGFPMAAPASTPGLTSAPTPDWVQDPCAASDSLPDSVVIFDFTDLFPLQEPSHEPPSVLFSEYQKGDVSADENDSGPQNF</sequence>
<feature type="domain" description="Ig-like" evidence="12">
    <location>
        <begin position="28"/>
        <end position="119"/>
    </location>
</feature>
<dbReference type="GO" id="GO:0002764">
    <property type="term" value="P:immune response-regulating signaling pathway"/>
    <property type="evidence" value="ECO:0007669"/>
    <property type="project" value="TreeGrafter"/>
</dbReference>
<dbReference type="Gene3D" id="1.10.10.60">
    <property type="entry name" value="Homeodomain-like"/>
    <property type="match status" value="1"/>
</dbReference>
<dbReference type="SUPFAM" id="SSF46689">
    <property type="entry name" value="Homeodomain-like"/>
    <property type="match status" value="1"/>
</dbReference>
<keyword evidence="14" id="KW-1185">Reference proteome</keyword>
<evidence type="ECO:0000256" key="10">
    <source>
        <dbReference type="SAM" id="SignalP"/>
    </source>
</evidence>
<dbReference type="SMART" id="SM00409">
    <property type="entry name" value="IG"/>
    <property type="match status" value="4"/>
</dbReference>
<dbReference type="PROSITE" id="PS50071">
    <property type="entry name" value="HOMEOBOX_2"/>
    <property type="match status" value="1"/>
</dbReference>
<dbReference type="InterPro" id="IPR036179">
    <property type="entry name" value="Ig-like_dom_sf"/>
</dbReference>
<accession>A0A6B0SAG6</accession>
<feature type="chain" id="PRO_5025557065" evidence="10">
    <location>
        <begin position="22"/>
        <end position="701"/>
    </location>
</feature>
<dbReference type="InterPro" id="IPR003598">
    <property type="entry name" value="Ig_sub2"/>
</dbReference>
<dbReference type="GO" id="GO:0005886">
    <property type="term" value="C:plasma membrane"/>
    <property type="evidence" value="ECO:0007669"/>
    <property type="project" value="TreeGrafter"/>
</dbReference>
<evidence type="ECO:0000256" key="6">
    <source>
        <dbReference type="ARBA" id="ARBA00023319"/>
    </source>
</evidence>
<dbReference type="GO" id="GO:0019221">
    <property type="term" value="P:cytokine-mediated signaling pathway"/>
    <property type="evidence" value="ECO:0007669"/>
    <property type="project" value="TreeGrafter"/>
</dbReference>
<dbReference type="InterPro" id="IPR050412">
    <property type="entry name" value="Ig-like_Receptors_ImmuneReg"/>
</dbReference>
<dbReference type="GO" id="GO:0032396">
    <property type="term" value="F:inhibitory MHC class I receptor activity"/>
    <property type="evidence" value="ECO:0007669"/>
    <property type="project" value="TreeGrafter"/>
</dbReference>
<evidence type="ECO:0000259" key="12">
    <source>
        <dbReference type="PROSITE" id="PS50835"/>
    </source>
</evidence>
<dbReference type="FunFam" id="2.60.40.10:FF:000049">
    <property type="entry name" value="Leukocyte immunoglobulin-like receptor subfamily B member 1"/>
    <property type="match status" value="4"/>
</dbReference>
<feature type="region of interest" description="Disordered" evidence="9">
    <location>
        <begin position="539"/>
        <end position="651"/>
    </location>
</feature>
<evidence type="ECO:0000259" key="11">
    <source>
        <dbReference type="PROSITE" id="PS50071"/>
    </source>
</evidence>
<keyword evidence="4" id="KW-1015">Disulfide bond</keyword>
<keyword evidence="3 7" id="KW-0371">Homeobox</keyword>
<dbReference type="GO" id="GO:0000981">
    <property type="term" value="F:DNA-binding transcription factor activity, RNA polymerase II-specific"/>
    <property type="evidence" value="ECO:0007669"/>
    <property type="project" value="InterPro"/>
</dbReference>
<dbReference type="GO" id="GO:0005634">
    <property type="term" value="C:nucleus"/>
    <property type="evidence" value="ECO:0007669"/>
    <property type="project" value="UniProtKB-SubCell"/>
</dbReference>
<dbReference type="EMBL" id="VBQZ03000326">
    <property type="protein sequence ID" value="MXQ99010.1"/>
    <property type="molecule type" value="Genomic_DNA"/>
</dbReference>
<dbReference type="InterPro" id="IPR001356">
    <property type="entry name" value="HD"/>
</dbReference>
<dbReference type="SMART" id="SM00408">
    <property type="entry name" value="IGc2"/>
    <property type="match status" value="4"/>
</dbReference>
<dbReference type="Gene3D" id="2.60.40.10">
    <property type="entry name" value="Immunoglobulins"/>
    <property type="match status" value="4"/>
</dbReference>
<feature type="compositionally biased region" description="Low complexity" evidence="9">
    <location>
        <begin position="565"/>
        <end position="588"/>
    </location>
</feature>
<dbReference type="Proteomes" id="UP000322234">
    <property type="component" value="Unassembled WGS sequence"/>
</dbReference>
<evidence type="ECO:0000256" key="3">
    <source>
        <dbReference type="ARBA" id="ARBA00023155"/>
    </source>
</evidence>
<evidence type="ECO:0000313" key="14">
    <source>
        <dbReference type="Proteomes" id="UP000322234"/>
    </source>
</evidence>
<dbReference type="CDD" id="cd00086">
    <property type="entry name" value="homeodomain"/>
    <property type="match status" value="1"/>
</dbReference>
<dbReference type="GO" id="GO:0003677">
    <property type="term" value="F:DNA binding"/>
    <property type="evidence" value="ECO:0007669"/>
    <property type="project" value="UniProtKB-UniRule"/>
</dbReference>
<dbReference type="InterPro" id="IPR013783">
    <property type="entry name" value="Ig-like_fold"/>
</dbReference>
<keyword evidence="1 10" id="KW-0732">Signal</keyword>
<feature type="domain" description="Homeobox" evidence="11">
    <location>
        <begin position="479"/>
        <end position="539"/>
    </location>
</feature>
<evidence type="ECO:0000256" key="2">
    <source>
        <dbReference type="ARBA" id="ARBA00023125"/>
    </source>
</evidence>
<feature type="domain" description="Ig-like" evidence="12">
    <location>
        <begin position="324"/>
        <end position="407"/>
    </location>
</feature>